<reference evidence="3 6" key="3">
    <citation type="submission" date="2018-09" db="EMBL/GenBank/DDBJ databases">
        <title>Draft genome sequences of Legionella taurinensis isolated from water samples.</title>
        <authorList>
            <person name="Chakeri A."/>
            <person name="Allerberger F."/>
            <person name="Kundi M."/>
            <person name="Ruppitsch W."/>
            <person name="Schmid D."/>
        </authorList>
    </citation>
    <scope>NUCLEOTIDE SEQUENCE [LARGE SCALE GENOMIC DNA]</scope>
    <source>
        <strain evidence="3 6">4570-18-6</strain>
    </source>
</reference>
<dbReference type="Pfam" id="PF23131">
    <property type="entry name" value="DotY"/>
    <property type="match status" value="1"/>
</dbReference>
<dbReference type="GeneID" id="48948541"/>
<feature type="compositionally biased region" description="Basic and acidic residues" evidence="1">
    <location>
        <begin position="216"/>
        <end position="226"/>
    </location>
</feature>
<protein>
    <recommendedName>
        <fullName evidence="8">Type IV secretion protein Dot</fullName>
    </recommendedName>
</protein>
<dbReference type="EMBL" id="QFGG01000002">
    <property type="protein sequence ID" value="TID45558.1"/>
    <property type="molecule type" value="Genomic_DNA"/>
</dbReference>
<dbReference type="InterPro" id="IPR049927">
    <property type="entry name" value="DotY_N"/>
</dbReference>
<comment type="caution">
    <text evidence="3">The sequence shown here is derived from an EMBL/GenBank/DDBJ whole genome shotgun (WGS) entry which is preliminary data.</text>
</comment>
<dbReference type="Proteomes" id="UP000251035">
    <property type="component" value="Unassembled WGS sequence"/>
</dbReference>
<sequence>MPKVTPLPDKDALLACFKFPEAADYFLEQFENILKEAGGDVYKKSEPILNKIRDFVKNTHYQRDARGFPWDGDTQMRTDFQNLQHHLAEAAVRTITAIIKGIVKMDVAVGRAAQLLRGYSEEGVALKGVPVESLDKLFNAWLAENNYLSKGSVIYQTNEHGDIVKDKEGNPLRADAEKIMQLMGDEKKGFGRFLQDRGLEVVVQQHQYPEQAQAPDKQRGAQDTAKKGKAVPAPQETRPEVPSTAESPTSGGRMGG</sequence>
<gene>
    <name evidence="3" type="ORF">D6J04_09695</name>
    <name evidence="2" type="ORF">DB745_01885</name>
    <name evidence="4" type="ORF">DIZ81_01880</name>
</gene>
<evidence type="ECO:0000313" key="3">
    <source>
        <dbReference type="EMBL" id="RJT45863.1"/>
    </source>
</evidence>
<dbReference type="Proteomes" id="UP000270757">
    <property type="component" value="Unassembled WGS sequence"/>
</dbReference>
<evidence type="ECO:0000313" key="5">
    <source>
        <dbReference type="Proteomes" id="UP000251035"/>
    </source>
</evidence>
<evidence type="ECO:0008006" key="8">
    <source>
        <dbReference type="Google" id="ProtNLM"/>
    </source>
</evidence>
<accession>A0A3A5L2U8</accession>
<proteinExistence type="predicted"/>
<dbReference type="CDD" id="cd22643">
    <property type="entry name" value="DotY_NTD"/>
    <property type="match status" value="1"/>
</dbReference>
<dbReference type="OrthoDB" id="5635174at2"/>
<feature type="region of interest" description="Disordered" evidence="1">
    <location>
        <begin position="207"/>
        <end position="256"/>
    </location>
</feature>
<evidence type="ECO:0000313" key="7">
    <source>
        <dbReference type="Proteomes" id="UP000306421"/>
    </source>
</evidence>
<dbReference type="InterPro" id="IPR056465">
    <property type="entry name" value="DotY"/>
</dbReference>
<reference evidence="4 7" key="2">
    <citation type="submission" date="2018-04" db="EMBL/GenBank/DDBJ databases">
        <title>Whole genome sequence comparison of clinical and drinking water Legionella pneumophila isolates.</title>
        <authorList>
            <person name="Garner E."/>
        </authorList>
    </citation>
    <scope>NUCLEOTIDE SEQUENCE [LARGE SCALE GENOMIC DNA]</scope>
    <source>
        <strain evidence="4 7">WH02</strain>
    </source>
</reference>
<evidence type="ECO:0000313" key="4">
    <source>
        <dbReference type="EMBL" id="TID45558.1"/>
    </source>
</evidence>
<evidence type="ECO:0000256" key="1">
    <source>
        <dbReference type="SAM" id="MobiDB-lite"/>
    </source>
</evidence>
<reference evidence="2 5" key="1">
    <citation type="submission" date="2018-04" db="EMBL/GenBank/DDBJ databases">
        <title>Whole genome sequence comparison of clinical and drinking water Legionella pneumophila isolates associated with the Flint Water Crisis.</title>
        <authorList>
            <person name="Garner E."/>
            <person name="Brown C."/>
            <person name="Schwake O."/>
            <person name="Coil D."/>
            <person name="Jospin G."/>
            <person name="Eisen J."/>
            <person name="Edwards M."/>
            <person name="Pruden A."/>
        </authorList>
    </citation>
    <scope>NUCLEOTIDE SEQUENCE [LARGE SCALE GENOMIC DNA]</scope>
    <source>
        <strain evidence="2 5">Genessee03</strain>
    </source>
</reference>
<evidence type="ECO:0000313" key="2">
    <source>
        <dbReference type="EMBL" id="PUT48793.1"/>
    </source>
</evidence>
<dbReference type="EMBL" id="QZWB01000010">
    <property type="protein sequence ID" value="RJT45863.1"/>
    <property type="molecule type" value="Genomic_DNA"/>
</dbReference>
<dbReference type="RefSeq" id="WP_108290774.1">
    <property type="nucleotide sequence ID" value="NZ_CAAAIR010000010.1"/>
</dbReference>
<dbReference type="Proteomes" id="UP000306421">
    <property type="component" value="Unassembled WGS sequence"/>
</dbReference>
<name>A0A3A5L2U8_9GAMM</name>
<dbReference type="AlphaFoldDB" id="A0A3A5L2U8"/>
<organism evidence="3 6">
    <name type="scientific">Legionella taurinensis</name>
    <dbReference type="NCBI Taxonomy" id="70611"/>
    <lineage>
        <taxon>Bacteria</taxon>
        <taxon>Pseudomonadati</taxon>
        <taxon>Pseudomonadota</taxon>
        <taxon>Gammaproteobacteria</taxon>
        <taxon>Legionellales</taxon>
        <taxon>Legionellaceae</taxon>
        <taxon>Legionella</taxon>
    </lineage>
</organism>
<evidence type="ECO:0000313" key="6">
    <source>
        <dbReference type="Proteomes" id="UP000270757"/>
    </source>
</evidence>
<keyword evidence="5" id="KW-1185">Reference proteome</keyword>
<dbReference type="EMBL" id="QCXM01000002">
    <property type="protein sequence ID" value="PUT48793.1"/>
    <property type="molecule type" value="Genomic_DNA"/>
</dbReference>